<reference evidence="1 2" key="1">
    <citation type="submission" date="2014-11" db="EMBL/GenBank/DDBJ databases">
        <authorList>
            <person name="Zhu J."/>
            <person name="Qi W."/>
            <person name="Song R."/>
        </authorList>
    </citation>
    <scope>NUCLEOTIDE SEQUENCE [LARGE SCALE GENOMIC DNA]</scope>
</reference>
<dbReference type="VEuPathDB" id="CryptoDB:Vbra_9145"/>
<dbReference type="EMBL" id="CDMY01000431">
    <property type="protein sequence ID" value="CEM12052.1"/>
    <property type="molecule type" value="Genomic_DNA"/>
</dbReference>
<evidence type="ECO:0000313" key="1">
    <source>
        <dbReference type="EMBL" id="CEM12052.1"/>
    </source>
</evidence>
<dbReference type="Proteomes" id="UP000041254">
    <property type="component" value="Unassembled WGS sequence"/>
</dbReference>
<proteinExistence type="predicted"/>
<keyword evidence="2" id="KW-1185">Reference proteome</keyword>
<evidence type="ECO:0000313" key="2">
    <source>
        <dbReference type="Proteomes" id="UP000041254"/>
    </source>
</evidence>
<gene>
    <name evidence="1" type="ORF">Vbra_9145</name>
</gene>
<accession>A0A0G4FFT9</accession>
<organism evidence="1 2">
    <name type="scientific">Vitrella brassicaformis (strain CCMP3155)</name>
    <dbReference type="NCBI Taxonomy" id="1169540"/>
    <lineage>
        <taxon>Eukaryota</taxon>
        <taxon>Sar</taxon>
        <taxon>Alveolata</taxon>
        <taxon>Colpodellida</taxon>
        <taxon>Vitrellaceae</taxon>
        <taxon>Vitrella</taxon>
    </lineage>
</organism>
<name>A0A0G4FFT9_VITBC</name>
<sequence>MPGSKGGSKADRGGFFDVKSSETWRQTLKKEHRIVAKRIHEEIQTAEKDGEDLYDKHNGFFMRYRPDGWQPPQELLFTIDKLRDTTEEDLKTKKFTAHPPYKRHQEGLKTRFTVLSSQQIGWRPPLDRPDLGFGRKGLTFC</sequence>
<dbReference type="AlphaFoldDB" id="A0A0G4FFT9"/>
<dbReference type="InParanoid" id="A0A0G4FFT9"/>
<protein>
    <submittedName>
        <fullName evidence="1">Uncharacterized protein</fullName>
    </submittedName>
</protein>